<gene>
    <name evidence="5" type="primary">truB</name>
    <name evidence="7" type="ordered locus">Mesil_3007</name>
</gene>
<dbReference type="eggNOG" id="COG0130">
    <property type="taxonomic scope" value="Bacteria"/>
</dbReference>
<dbReference type="RefSeq" id="WP_013159377.1">
    <property type="nucleotide sequence ID" value="NC_014212.1"/>
</dbReference>
<dbReference type="NCBIfam" id="TIGR00431">
    <property type="entry name" value="TruB"/>
    <property type="match status" value="1"/>
</dbReference>
<keyword evidence="4 5" id="KW-0413">Isomerase</keyword>
<dbReference type="STRING" id="526227.Mesil_3007"/>
<dbReference type="GO" id="GO:1990481">
    <property type="term" value="P:mRNA pseudouridine synthesis"/>
    <property type="evidence" value="ECO:0007669"/>
    <property type="project" value="TreeGrafter"/>
</dbReference>
<evidence type="ECO:0000256" key="5">
    <source>
        <dbReference type="HAMAP-Rule" id="MF_01080"/>
    </source>
</evidence>
<dbReference type="AlphaFoldDB" id="D7BDM5"/>
<dbReference type="PANTHER" id="PTHR13767:SF2">
    <property type="entry name" value="PSEUDOURIDYLATE SYNTHASE TRUB1"/>
    <property type="match status" value="1"/>
</dbReference>
<reference evidence="7 8" key="1">
    <citation type="journal article" date="2010" name="Stand. Genomic Sci.">
        <title>Complete genome sequence of Meiothermus silvanus type strain (VI-R2).</title>
        <authorList>
            <person name="Sikorski J."/>
            <person name="Tindall B.J."/>
            <person name="Lowry S."/>
            <person name="Lucas S."/>
            <person name="Nolan M."/>
            <person name="Copeland A."/>
            <person name="Glavina Del Rio T."/>
            <person name="Tice H."/>
            <person name="Cheng J.F."/>
            <person name="Han C."/>
            <person name="Pitluck S."/>
            <person name="Liolios K."/>
            <person name="Ivanova N."/>
            <person name="Mavromatis K."/>
            <person name="Mikhailova N."/>
            <person name="Pati A."/>
            <person name="Goodwin L."/>
            <person name="Chen A."/>
            <person name="Palaniappan K."/>
            <person name="Land M."/>
            <person name="Hauser L."/>
            <person name="Chang Y.J."/>
            <person name="Jeffries C.D."/>
            <person name="Rohde M."/>
            <person name="Goker M."/>
            <person name="Woyke T."/>
            <person name="Bristow J."/>
            <person name="Eisen J.A."/>
            <person name="Markowitz V."/>
            <person name="Hugenholtz P."/>
            <person name="Kyrpides N.C."/>
            <person name="Klenk H.P."/>
            <person name="Lapidus A."/>
        </authorList>
    </citation>
    <scope>NUCLEOTIDE SEQUENCE [LARGE SCALE GENOMIC DNA]</scope>
    <source>
        <strain evidence="8">ATCC 700542 / DSM 9946 / VI-R2</strain>
    </source>
</reference>
<evidence type="ECO:0000313" key="7">
    <source>
        <dbReference type="EMBL" id="ADH64845.1"/>
    </source>
</evidence>
<dbReference type="Proteomes" id="UP000001916">
    <property type="component" value="Chromosome"/>
</dbReference>
<protein>
    <recommendedName>
        <fullName evidence="5">tRNA pseudouridine synthase B</fullName>
        <ecNumber evidence="5">5.4.99.25</ecNumber>
    </recommendedName>
    <alternativeName>
        <fullName evidence="5">tRNA pseudouridine(55) synthase</fullName>
        <shortName evidence="5">Psi55 synthase</shortName>
    </alternativeName>
    <alternativeName>
        <fullName evidence="5">tRNA pseudouridylate synthase</fullName>
    </alternativeName>
    <alternativeName>
        <fullName evidence="5">tRNA-uridine isomerase</fullName>
    </alternativeName>
</protein>
<evidence type="ECO:0000259" key="6">
    <source>
        <dbReference type="Pfam" id="PF01509"/>
    </source>
</evidence>
<feature type="active site" description="Nucleophile" evidence="5">
    <location>
        <position position="37"/>
    </location>
</feature>
<comment type="function">
    <text evidence="5">Responsible for synthesis of pseudouridine from uracil-55 in the psi GC loop of transfer RNAs.</text>
</comment>
<dbReference type="HOGENOM" id="CLU_032087_0_2_0"/>
<dbReference type="PANTHER" id="PTHR13767">
    <property type="entry name" value="TRNA-PSEUDOURIDINE SYNTHASE"/>
    <property type="match status" value="1"/>
</dbReference>
<accession>D7BDM5</accession>
<comment type="similarity">
    <text evidence="2 5">Belongs to the pseudouridine synthase TruB family. Type 1 subfamily.</text>
</comment>
<evidence type="ECO:0000313" key="8">
    <source>
        <dbReference type="Proteomes" id="UP000001916"/>
    </source>
</evidence>
<keyword evidence="8" id="KW-1185">Reference proteome</keyword>
<dbReference type="SUPFAM" id="SSF55120">
    <property type="entry name" value="Pseudouridine synthase"/>
    <property type="match status" value="1"/>
</dbReference>
<dbReference type="OrthoDB" id="9802309at2"/>
<dbReference type="Gene3D" id="3.30.2350.10">
    <property type="entry name" value="Pseudouridine synthase"/>
    <property type="match status" value="1"/>
</dbReference>
<feature type="domain" description="Pseudouridine synthase II N-terminal" evidence="6">
    <location>
        <begin position="22"/>
        <end position="155"/>
    </location>
</feature>
<evidence type="ECO:0000256" key="1">
    <source>
        <dbReference type="ARBA" id="ARBA00000385"/>
    </source>
</evidence>
<dbReference type="Pfam" id="PF01509">
    <property type="entry name" value="TruB_N"/>
    <property type="match status" value="1"/>
</dbReference>
<dbReference type="KEGG" id="msv:Mesil_3007"/>
<dbReference type="HAMAP" id="MF_01080">
    <property type="entry name" value="TruB_bact"/>
    <property type="match status" value="1"/>
</dbReference>
<evidence type="ECO:0000256" key="4">
    <source>
        <dbReference type="ARBA" id="ARBA00023235"/>
    </source>
</evidence>
<keyword evidence="3 5" id="KW-0819">tRNA processing</keyword>
<dbReference type="EMBL" id="CP002042">
    <property type="protein sequence ID" value="ADH64845.1"/>
    <property type="molecule type" value="Genomic_DNA"/>
</dbReference>
<name>D7BDM5_ALLS1</name>
<proteinExistence type="inferred from homology"/>
<dbReference type="InterPro" id="IPR020103">
    <property type="entry name" value="PsdUridine_synth_cat_dom_sf"/>
</dbReference>
<sequence length="322" mass="34884">MALFAVDKPLGITSHDVVDAARRRLGTRRVGHTGTLDPLATGVLILASNSSTKLVPFLSAEDKEYLAWVSFGATTETLDAEGPVTAEAPVRFSKKDLETTLPHFLSLTEQVPPAYSAVKIGGVKAYEAARKGESLELTPRPVKYLEVTLLAFEPAPKTYRIGPSPNGWEITPVKGRQAPGDAGTQRGRLVQLPRALGTYPTAVIRLVVGSGTYVRAFARDLGELLGTKAFLSGLVRTRVGRVGLERCVPLEKIDPEHPLEETQALSFPLVQLSHAEVKRVLEGVPLPIPAQGYVALVDNRRQLIAIAEGDGFKLKIKRVFKK</sequence>
<dbReference type="CDD" id="cd02573">
    <property type="entry name" value="PseudoU_synth_EcTruB"/>
    <property type="match status" value="1"/>
</dbReference>
<comment type="catalytic activity">
    <reaction evidence="1 5">
        <text>uridine(55) in tRNA = pseudouridine(55) in tRNA</text>
        <dbReference type="Rhea" id="RHEA:42532"/>
        <dbReference type="Rhea" id="RHEA-COMP:10101"/>
        <dbReference type="Rhea" id="RHEA-COMP:10102"/>
        <dbReference type="ChEBI" id="CHEBI:65314"/>
        <dbReference type="ChEBI" id="CHEBI:65315"/>
        <dbReference type="EC" id="5.4.99.25"/>
    </reaction>
</comment>
<dbReference type="GO" id="GO:0031119">
    <property type="term" value="P:tRNA pseudouridine synthesis"/>
    <property type="evidence" value="ECO:0007669"/>
    <property type="project" value="UniProtKB-UniRule"/>
</dbReference>
<organism evidence="7 8">
    <name type="scientific">Allomeiothermus silvanus (strain ATCC 700542 / DSM 9946 / NBRC 106475 / NCIMB 13440 / VI-R2)</name>
    <name type="common">Thermus silvanus</name>
    <dbReference type="NCBI Taxonomy" id="526227"/>
    <lineage>
        <taxon>Bacteria</taxon>
        <taxon>Thermotogati</taxon>
        <taxon>Deinococcota</taxon>
        <taxon>Deinococci</taxon>
        <taxon>Thermales</taxon>
        <taxon>Thermaceae</taxon>
        <taxon>Allomeiothermus</taxon>
    </lineage>
</organism>
<evidence type="ECO:0000256" key="2">
    <source>
        <dbReference type="ARBA" id="ARBA00005642"/>
    </source>
</evidence>
<dbReference type="EC" id="5.4.99.25" evidence="5"/>
<dbReference type="InterPro" id="IPR002501">
    <property type="entry name" value="PsdUridine_synth_N"/>
</dbReference>
<dbReference type="InterPro" id="IPR014780">
    <property type="entry name" value="tRNA_psdUridine_synth_TruB"/>
</dbReference>
<dbReference type="GO" id="GO:0160148">
    <property type="term" value="F:tRNA pseudouridine(55) synthase activity"/>
    <property type="evidence" value="ECO:0007669"/>
    <property type="project" value="UniProtKB-EC"/>
</dbReference>
<evidence type="ECO:0000256" key="3">
    <source>
        <dbReference type="ARBA" id="ARBA00022694"/>
    </source>
</evidence>
<dbReference type="GO" id="GO:0003723">
    <property type="term" value="F:RNA binding"/>
    <property type="evidence" value="ECO:0007669"/>
    <property type="project" value="InterPro"/>
</dbReference>